<dbReference type="InterPro" id="IPR030970">
    <property type="entry name" value="ABC_MlaD"/>
</dbReference>
<dbReference type="GO" id="GO:0005548">
    <property type="term" value="F:phospholipid transporter activity"/>
    <property type="evidence" value="ECO:0007669"/>
    <property type="project" value="TreeGrafter"/>
</dbReference>
<dbReference type="InterPro" id="IPR003399">
    <property type="entry name" value="Mce/MlaD"/>
</dbReference>
<evidence type="ECO:0000313" key="3">
    <source>
        <dbReference type="EMBL" id="SPD76413.1"/>
    </source>
</evidence>
<dbReference type="InterPro" id="IPR052336">
    <property type="entry name" value="MlaD_Phospholipid_Transporter"/>
</dbReference>
<gene>
    <name evidence="3" type="ORF">PITCH_A920041</name>
</gene>
<dbReference type="GO" id="GO:0005543">
    <property type="term" value="F:phospholipid binding"/>
    <property type="evidence" value="ECO:0007669"/>
    <property type="project" value="TreeGrafter"/>
</dbReference>
<proteinExistence type="predicted"/>
<keyword evidence="1" id="KW-0812">Transmembrane</keyword>
<keyword evidence="1" id="KW-0472">Membrane</keyword>
<reference evidence="3" key="1">
    <citation type="submission" date="2018-01" db="EMBL/GenBank/DDBJ databases">
        <authorList>
            <person name="Regsiter A."/>
            <person name="William W."/>
        </authorList>
    </citation>
    <scope>NUCLEOTIDE SEQUENCE</scope>
    <source>
        <strain evidence="3">TRIP AH-1</strain>
    </source>
</reference>
<dbReference type="AlphaFoldDB" id="A0A445N400"/>
<dbReference type="NCBIfam" id="TIGR04430">
    <property type="entry name" value="OM_asym_MlaD"/>
    <property type="match status" value="1"/>
</dbReference>
<feature type="domain" description="Mce/MlaD" evidence="2">
    <location>
        <begin position="37"/>
        <end position="113"/>
    </location>
</feature>
<organism evidence="3">
    <name type="scientific">uncultured Desulfobacterium sp</name>
    <dbReference type="NCBI Taxonomy" id="201089"/>
    <lineage>
        <taxon>Bacteria</taxon>
        <taxon>Pseudomonadati</taxon>
        <taxon>Thermodesulfobacteriota</taxon>
        <taxon>Desulfobacteria</taxon>
        <taxon>Desulfobacterales</taxon>
        <taxon>Desulfobacteriaceae</taxon>
        <taxon>Desulfobacterium</taxon>
        <taxon>environmental samples</taxon>
    </lineage>
</organism>
<dbReference type="PANTHER" id="PTHR33371">
    <property type="entry name" value="INTERMEMBRANE PHOSPHOLIPID TRANSPORT SYSTEM BINDING PROTEIN MLAD-RELATED"/>
    <property type="match status" value="1"/>
</dbReference>
<feature type="transmembrane region" description="Helical" evidence="1">
    <location>
        <begin position="6"/>
        <end position="26"/>
    </location>
</feature>
<protein>
    <recommendedName>
        <fullName evidence="2">Mce/MlaD domain-containing protein</fullName>
    </recommendedName>
</protein>
<evidence type="ECO:0000259" key="2">
    <source>
        <dbReference type="Pfam" id="PF02470"/>
    </source>
</evidence>
<dbReference type="Pfam" id="PF02470">
    <property type="entry name" value="MlaD"/>
    <property type="match status" value="1"/>
</dbReference>
<sequence>MKRFDIELAVGVFIIAGIICLGYLSIKLGRMEVLGEKGYDIIAIFTNSGGLKTGSSVKIAGVDVGKVKDVALDEYQARIIMNLPDNVKIQEDAIASIKTKGLIGEKYIEITPGGSDTLIKAGERIRETQPAIDLEQLISNFIFGKI</sequence>
<accession>A0A445N400</accession>
<dbReference type="EMBL" id="OJIN01000239">
    <property type="protein sequence ID" value="SPD76413.1"/>
    <property type="molecule type" value="Genomic_DNA"/>
</dbReference>
<name>A0A445N400_9BACT</name>
<evidence type="ECO:0000256" key="1">
    <source>
        <dbReference type="SAM" id="Phobius"/>
    </source>
</evidence>
<keyword evidence="1" id="KW-1133">Transmembrane helix</keyword>
<dbReference type="PANTHER" id="PTHR33371:SF4">
    <property type="entry name" value="INTERMEMBRANE PHOSPHOLIPID TRANSPORT SYSTEM BINDING PROTEIN MLAD"/>
    <property type="match status" value="1"/>
</dbReference>